<evidence type="ECO:0000313" key="1">
    <source>
        <dbReference type="EMBL" id="OAH49843.1"/>
    </source>
</evidence>
<organism evidence="1 2">
    <name type="scientific">Microbacterium oleivorans</name>
    <dbReference type="NCBI Taxonomy" id="273677"/>
    <lineage>
        <taxon>Bacteria</taxon>
        <taxon>Bacillati</taxon>
        <taxon>Actinomycetota</taxon>
        <taxon>Actinomycetes</taxon>
        <taxon>Micrococcales</taxon>
        <taxon>Microbacteriaceae</taxon>
        <taxon>Microbacterium</taxon>
    </lineage>
</organism>
<dbReference type="Proteomes" id="UP000076998">
    <property type="component" value="Unassembled WGS sequence"/>
</dbReference>
<gene>
    <name evidence="1" type="ORF">AYL44_09705</name>
</gene>
<comment type="caution">
    <text evidence="1">The sequence shown here is derived from an EMBL/GenBank/DDBJ whole genome shotgun (WGS) entry which is preliminary data.</text>
</comment>
<proteinExistence type="predicted"/>
<evidence type="ECO:0000313" key="2">
    <source>
        <dbReference type="Proteomes" id="UP000076998"/>
    </source>
</evidence>
<dbReference type="OrthoDB" id="5081273at2"/>
<reference evidence="1 2" key="1">
    <citation type="submission" date="2016-02" db="EMBL/GenBank/DDBJ databases">
        <authorList>
            <person name="Wen L."/>
            <person name="He K."/>
            <person name="Yang H."/>
        </authorList>
    </citation>
    <scope>NUCLEOTIDE SEQUENCE [LARGE SCALE GENOMIC DNA]</scope>
    <source>
        <strain evidence="1 2">CD11_3</strain>
    </source>
</reference>
<dbReference type="AlphaFoldDB" id="A0A177K8Z2"/>
<protein>
    <submittedName>
        <fullName evidence="1">Uncharacterized protein</fullName>
    </submittedName>
</protein>
<dbReference type="PROSITE" id="PS51257">
    <property type="entry name" value="PROKAR_LIPOPROTEIN"/>
    <property type="match status" value="1"/>
</dbReference>
<sequence length="169" mass="17705">MRRSLVTAVAGCLVVTTGLTGCASESAVTLGSGYVVCAPSDGRMITFGDVARASEGAAVVMDSVELVDPEGLELRETYLVPIENSTSLGADAYPPDPQFWDRRLDVRGTVVDAGAEMTVMFAVAPVGGGEVHRSEGYVVRYWLDGRLVAATSDGQFVIAPDCAATEDPE</sequence>
<accession>A0A177K8Z2</accession>
<name>A0A177K8Z2_9MICO</name>
<dbReference type="EMBL" id="LSTV01000003">
    <property type="protein sequence ID" value="OAH49843.1"/>
    <property type="molecule type" value="Genomic_DNA"/>
</dbReference>